<dbReference type="SUPFAM" id="SSF53474">
    <property type="entry name" value="alpha/beta-Hydrolases"/>
    <property type="match status" value="1"/>
</dbReference>
<dbReference type="EMBL" id="JBGUBD010000006">
    <property type="protein sequence ID" value="MFA9478832.1"/>
    <property type="molecule type" value="Genomic_DNA"/>
</dbReference>
<dbReference type="InterPro" id="IPR050261">
    <property type="entry name" value="FrsA_esterase"/>
</dbReference>
<evidence type="ECO:0000313" key="4">
    <source>
        <dbReference type="EMBL" id="MFA9478832.1"/>
    </source>
</evidence>
<dbReference type="Proteomes" id="UP001575105">
    <property type="component" value="Unassembled WGS sequence"/>
</dbReference>
<dbReference type="Pfam" id="PF00326">
    <property type="entry name" value="Peptidase_S9"/>
    <property type="match status" value="1"/>
</dbReference>
<dbReference type="PANTHER" id="PTHR22946">
    <property type="entry name" value="DIENELACTONE HYDROLASE DOMAIN-CONTAINING PROTEIN-RELATED"/>
    <property type="match status" value="1"/>
</dbReference>
<keyword evidence="1 4" id="KW-0378">Hydrolase</keyword>
<protein>
    <submittedName>
        <fullName evidence="4">Alpha/beta hydrolase family protein</fullName>
        <ecNumber evidence="4">3.4.-.-</ecNumber>
    </submittedName>
</protein>
<dbReference type="InterPro" id="IPR029058">
    <property type="entry name" value="AB_hydrolase_fold"/>
</dbReference>
<name>A0ABV4U5F4_9BACT</name>
<gene>
    <name evidence="4" type="ORF">ACERK3_11060</name>
</gene>
<organism evidence="4 5">
    <name type="scientific">Natronomicrosphaera hydrolytica</name>
    <dbReference type="NCBI Taxonomy" id="3242702"/>
    <lineage>
        <taxon>Bacteria</taxon>
        <taxon>Pseudomonadati</taxon>
        <taxon>Planctomycetota</taxon>
        <taxon>Phycisphaerae</taxon>
        <taxon>Phycisphaerales</taxon>
        <taxon>Phycisphaeraceae</taxon>
        <taxon>Natronomicrosphaera</taxon>
    </lineage>
</organism>
<evidence type="ECO:0000259" key="3">
    <source>
        <dbReference type="Pfam" id="PF00326"/>
    </source>
</evidence>
<keyword evidence="5" id="KW-1185">Reference proteome</keyword>
<evidence type="ECO:0000256" key="2">
    <source>
        <dbReference type="SAM" id="MobiDB-lite"/>
    </source>
</evidence>
<evidence type="ECO:0000313" key="5">
    <source>
        <dbReference type="Proteomes" id="UP001575105"/>
    </source>
</evidence>
<dbReference type="InterPro" id="IPR001375">
    <property type="entry name" value="Peptidase_S9_cat"/>
</dbReference>
<dbReference type="PANTHER" id="PTHR22946:SF9">
    <property type="entry name" value="POLYKETIDE TRANSFERASE AF380"/>
    <property type="match status" value="1"/>
</dbReference>
<dbReference type="RefSeq" id="WP_425345757.1">
    <property type="nucleotide sequence ID" value="NZ_JBGUBD010000006.1"/>
</dbReference>
<accession>A0ABV4U5F4</accession>
<dbReference type="Gene3D" id="3.40.50.1820">
    <property type="entry name" value="alpha/beta hydrolase"/>
    <property type="match status" value="1"/>
</dbReference>
<reference evidence="4 5" key="1">
    <citation type="submission" date="2024-08" db="EMBL/GenBank/DDBJ databases">
        <title>Whole-genome sequencing of halo(alkali)philic microorganisms from hypersaline lakes.</title>
        <authorList>
            <person name="Sorokin D.Y."/>
            <person name="Merkel A.Y."/>
            <person name="Messina E."/>
            <person name="Yakimov M."/>
        </authorList>
    </citation>
    <scope>NUCLEOTIDE SEQUENCE [LARGE SCALE GENOMIC DNA]</scope>
    <source>
        <strain evidence="4 5">AB-hyl4</strain>
    </source>
</reference>
<evidence type="ECO:0000256" key="1">
    <source>
        <dbReference type="ARBA" id="ARBA00022801"/>
    </source>
</evidence>
<comment type="caution">
    <text evidence="4">The sequence shown here is derived from an EMBL/GenBank/DDBJ whole genome shotgun (WGS) entry which is preliminary data.</text>
</comment>
<dbReference type="EC" id="3.4.-.-" evidence="4"/>
<dbReference type="GO" id="GO:0016787">
    <property type="term" value="F:hydrolase activity"/>
    <property type="evidence" value="ECO:0007669"/>
    <property type="project" value="UniProtKB-KW"/>
</dbReference>
<feature type="domain" description="Peptidase S9 prolyl oligopeptidase catalytic" evidence="3">
    <location>
        <begin position="195"/>
        <end position="338"/>
    </location>
</feature>
<sequence length="351" mass="38464">MMSSVEPDSPAAFALDPSQRRSPWDEHKALVAQATPAMAYRGGDFADWKTQARQRLVDRLGLDPQEENRAFEVAVLWDRPHRLGRIQKLLLRAPGFADMPMYWCVPAEAQAPLPVMICLQGHTTGMHCSIGVSFEDESIPEPAGNDREFALQCLERGVAALCIEQRGFGERRDNVERKSDCQHMAMRALMLGRTLAGERVADVNLACRWLADQPTVDASRIGIMGNSGGGTTSIYAAALLKAIHLAVPSCSFGRLYDTWFTGSRCVCGYVPDMLHHLDLPDVLALHAPSPVLVVGGEQDYHCPGPPLRMAFDDLRARYAAAGAADACHLAVGAEGHRFYADLAWPKVCELL</sequence>
<proteinExistence type="predicted"/>
<feature type="region of interest" description="Disordered" evidence="2">
    <location>
        <begin position="1"/>
        <end position="24"/>
    </location>
</feature>